<dbReference type="Gene3D" id="3.40.50.720">
    <property type="entry name" value="NAD(P)-binding Rossmann-like Domain"/>
    <property type="match status" value="1"/>
</dbReference>
<dbReference type="EC" id="1.1.1.234" evidence="7"/>
<evidence type="ECO:0000256" key="10">
    <source>
        <dbReference type="ARBA" id="ARBA00042087"/>
    </source>
</evidence>
<dbReference type="STRING" id="429701.A0A2G9H2P3"/>
<proteinExistence type="inferred from homology"/>
<dbReference type="Pfam" id="PF01370">
    <property type="entry name" value="Epimerase"/>
    <property type="match status" value="1"/>
</dbReference>
<evidence type="ECO:0000256" key="7">
    <source>
        <dbReference type="ARBA" id="ARBA00039055"/>
    </source>
</evidence>
<evidence type="ECO:0000256" key="6">
    <source>
        <dbReference type="ARBA" id="ARBA00037100"/>
    </source>
</evidence>
<dbReference type="OrthoDB" id="2735536at2759"/>
<dbReference type="Proteomes" id="UP000231279">
    <property type="component" value="Unassembled WGS sequence"/>
</dbReference>
<name>A0A2G9H2P3_9LAMI</name>
<evidence type="ECO:0000256" key="2">
    <source>
        <dbReference type="ARBA" id="ARBA00022857"/>
    </source>
</evidence>
<evidence type="ECO:0000256" key="12">
    <source>
        <dbReference type="ARBA" id="ARBA00048870"/>
    </source>
</evidence>
<dbReference type="CDD" id="cd08958">
    <property type="entry name" value="FR_SDR_e"/>
    <property type="match status" value="1"/>
</dbReference>
<evidence type="ECO:0000256" key="13">
    <source>
        <dbReference type="ARBA" id="ARBA00049132"/>
    </source>
</evidence>
<accession>A0A2G9H2P3</accession>
<feature type="domain" description="NAD-dependent epimerase/dehydratase" evidence="14">
    <location>
        <begin position="14"/>
        <end position="251"/>
    </location>
</feature>
<dbReference type="FunFam" id="3.40.50.720:FF:000085">
    <property type="entry name" value="Dihydroflavonol reductase"/>
    <property type="match status" value="1"/>
</dbReference>
<organism evidence="15 16">
    <name type="scientific">Handroanthus impetiginosus</name>
    <dbReference type="NCBI Taxonomy" id="429701"/>
    <lineage>
        <taxon>Eukaryota</taxon>
        <taxon>Viridiplantae</taxon>
        <taxon>Streptophyta</taxon>
        <taxon>Embryophyta</taxon>
        <taxon>Tracheophyta</taxon>
        <taxon>Spermatophyta</taxon>
        <taxon>Magnoliopsida</taxon>
        <taxon>eudicotyledons</taxon>
        <taxon>Gunneridae</taxon>
        <taxon>Pentapetalae</taxon>
        <taxon>asterids</taxon>
        <taxon>lamiids</taxon>
        <taxon>Lamiales</taxon>
        <taxon>Bignoniaceae</taxon>
        <taxon>Crescentiina</taxon>
        <taxon>Tabebuia alliance</taxon>
        <taxon>Handroanthus</taxon>
    </lineage>
</organism>
<dbReference type="AlphaFoldDB" id="A0A2G9H2P3"/>
<evidence type="ECO:0000256" key="4">
    <source>
        <dbReference type="ARBA" id="ARBA00023241"/>
    </source>
</evidence>
<evidence type="ECO:0000313" key="16">
    <source>
        <dbReference type="Proteomes" id="UP000231279"/>
    </source>
</evidence>
<comment type="catalytic activity">
    <reaction evidence="13">
        <text>a (2R,3S,4S)-leucoanthocyanidin + NADP(+) = a (2R,3R)-dihydroflavonol + NADPH + H(+)</text>
        <dbReference type="Rhea" id="RHEA:54444"/>
        <dbReference type="ChEBI" id="CHEBI:15378"/>
        <dbReference type="ChEBI" id="CHEBI:57783"/>
        <dbReference type="ChEBI" id="CHEBI:58349"/>
        <dbReference type="ChEBI" id="CHEBI:138176"/>
        <dbReference type="ChEBI" id="CHEBI:138188"/>
        <dbReference type="EC" id="1.1.1.219"/>
    </reaction>
</comment>
<dbReference type="PANTHER" id="PTHR10366:SF563">
    <property type="entry name" value="CINNAMOYL-COA REDUCTASE 16"/>
    <property type="match status" value="1"/>
</dbReference>
<evidence type="ECO:0000256" key="9">
    <source>
        <dbReference type="ARBA" id="ARBA00039963"/>
    </source>
</evidence>
<protein>
    <recommendedName>
        <fullName evidence="9">Dihydroflavonol 4-reductase</fullName>
        <ecNumber evidence="8">1.1.1.219</ecNumber>
        <ecNumber evidence="7">1.1.1.234</ecNumber>
    </recommendedName>
    <alternativeName>
        <fullName evidence="11">Dihydrokaempferol 4-reductase</fullName>
    </alternativeName>
    <alternativeName>
        <fullName evidence="10">Flavanone 4-reductase</fullName>
    </alternativeName>
</protein>
<comment type="catalytic activity">
    <reaction evidence="12">
        <text>(2S)-flavan-4-ol + NADP(+) = (2S)-flavanone + NADPH + H(+)</text>
        <dbReference type="Rhea" id="RHEA:11228"/>
        <dbReference type="ChEBI" id="CHEBI:15378"/>
        <dbReference type="ChEBI" id="CHEBI:15605"/>
        <dbReference type="ChEBI" id="CHEBI:15606"/>
        <dbReference type="ChEBI" id="CHEBI:57783"/>
        <dbReference type="ChEBI" id="CHEBI:58349"/>
        <dbReference type="EC" id="1.1.1.234"/>
    </reaction>
</comment>
<comment type="caution">
    <text evidence="15">The sequence shown here is derived from an EMBL/GenBank/DDBJ whole genome shotgun (WGS) entry which is preliminary data.</text>
</comment>
<dbReference type="InterPro" id="IPR036291">
    <property type="entry name" value="NAD(P)-bd_dom_sf"/>
</dbReference>
<evidence type="ECO:0000256" key="5">
    <source>
        <dbReference type="ARBA" id="ARBA00023445"/>
    </source>
</evidence>
<evidence type="ECO:0000256" key="3">
    <source>
        <dbReference type="ARBA" id="ARBA00023002"/>
    </source>
</evidence>
<keyword evidence="4" id="KW-0284">Flavonoid biosynthesis</keyword>
<dbReference type="InterPro" id="IPR001509">
    <property type="entry name" value="Epimerase_deHydtase"/>
</dbReference>
<dbReference type="GO" id="GO:0047890">
    <property type="term" value="F:flavanone 4-reductase activity"/>
    <property type="evidence" value="ECO:0007669"/>
    <property type="project" value="UniProtKB-EC"/>
</dbReference>
<keyword evidence="16" id="KW-1185">Reference proteome</keyword>
<evidence type="ECO:0000313" key="15">
    <source>
        <dbReference type="EMBL" id="PIN11799.1"/>
    </source>
</evidence>
<dbReference type="GO" id="GO:0009813">
    <property type="term" value="P:flavonoid biosynthetic process"/>
    <property type="evidence" value="ECO:0007669"/>
    <property type="project" value="UniProtKB-KW"/>
</dbReference>
<dbReference type="PANTHER" id="PTHR10366">
    <property type="entry name" value="NAD DEPENDENT EPIMERASE/DEHYDRATASE"/>
    <property type="match status" value="1"/>
</dbReference>
<evidence type="ECO:0000256" key="1">
    <source>
        <dbReference type="ARBA" id="ARBA00004935"/>
    </source>
</evidence>
<evidence type="ECO:0000259" key="14">
    <source>
        <dbReference type="Pfam" id="PF01370"/>
    </source>
</evidence>
<comment type="function">
    <text evidence="6">Bifunctional enzyme involved in flavonoid metabolism.</text>
</comment>
<dbReference type="InterPro" id="IPR050425">
    <property type="entry name" value="NAD(P)_dehydrat-like"/>
</dbReference>
<dbReference type="EC" id="1.1.1.219" evidence="8"/>
<dbReference type="GO" id="GO:0045552">
    <property type="term" value="F:dihydroflavanol 4-reductase activity"/>
    <property type="evidence" value="ECO:0007669"/>
    <property type="project" value="UniProtKB-EC"/>
</dbReference>
<sequence length="253" mass="27941">MEEIEKKKEKKGKVCVTGGTGFVASWLIMRLLQHGYTVNTTVRSQSAGSKKDTSFLKNLPGAQENLHIFNADLENPDSFEAAIEGCIGVFHVAHSFGFENKETEEMNTNKSVKATLGILKACLNSKTVKRVVYTSSASTVMFNEKGPDVLDEEWWSDLDYVRKMNLSGVSYCVSKTVTERAALEFGESNSLDVVSVIPTWIHGPFVCPRCPGSVKSSLAMIMGNEGHIKYAETIPFVHTDDVASAHIFLFEYP</sequence>
<reference evidence="16" key="1">
    <citation type="journal article" date="2018" name="Gigascience">
        <title>Genome assembly of the Pink Ipe (Handroanthus impetiginosus, Bignoniaceae), a highly valued, ecologically keystone Neotropical timber forest tree.</title>
        <authorList>
            <person name="Silva-Junior O.B."/>
            <person name="Grattapaglia D."/>
            <person name="Novaes E."/>
            <person name="Collevatti R.G."/>
        </authorList>
    </citation>
    <scope>NUCLEOTIDE SEQUENCE [LARGE SCALE GENOMIC DNA]</scope>
    <source>
        <strain evidence="16">cv. UFG-1</strain>
    </source>
</reference>
<comment type="pathway">
    <text evidence="1">Pigment biosynthesis; anthocyanin biosynthesis.</text>
</comment>
<evidence type="ECO:0000256" key="8">
    <source>
        <dbReference type="ARBA" id="ARBA00039057"/>
    </source>
</evidence>
<dbReference type="EMBL" id="NKXS01002854">
    <property type="protein sequence ID" value="PIN11799.1"/>
    <property type="molecule type" value="Genomic_DNA"/>
</dbReference>
<evidence type="ECO:0000256" key="11">
    <source>
        <dbReference type="ARBA" id="ARBA00042831"/>
    </source>
</evidence>
<dbReference type="SUPFAM" id="SSF51735">
    <property type="entry name" value="NAD(P)-binding Rossmann-fold domains"/>
    <property type="match status" value="1"/>
</dbReference>
<keyword evidence="2" id="KW-0521">NADP</keyword>
<gene>
    <name evidence="15" type="ORF">CDL12_15589</name>
</gene>
<comment type="similarity">
    <text evidence="5">Belongs to the NAD(P)-dependent epimerase/dehydratase family. Dihydroflavonol-4-reductase subfamily.</text>
</comment>
<keyword evidence="3 15" id="KW-0560">Oxidoreductase</keyword>